<evidence type="ECO:0000256" key="1">
    <source>
        <dbReference type="SAM" id="SignalP"/>
    </source>
</evidence>
<reference evidence="2" key="1">
    <citation type="submission" date="2021-05" db="EMBL/GenBank/DDBJ databases">
        <authorList>
            <person name="Alioto T."/>
            <person name="Alioto T."/>
            <person name="Gomez Garrido J."/>
        </authorList>
    </citation>
    <scope>NUCLEOTIDE SEQUENCE</scope>
</reference>
<dbReference type="EMBL" id="HBUE01315812">
    <property type="protein sequence ID" value="CAG6585556.1"/>
    <property type="molecule type" value="Transcribed_RNA"/>
</dbReference>
<dbReference type="EMBL" id="HBUE01085656">
    <property type="protein sequence ID" value="CAG6479558.1"/>
    <property type="molecule type" value="Transcribed_RNA"/>
</dbReference>
<keyword evidence="1" id="KW-0732">Signal</keyword>
<feature type="signal peptide" evidence="1">
    <location>
        <begin position="1"/>
        <end position="17"/>
    </location>
</feature>
<protein>
    <submittedName>
        <fullName evidence="2">(northern house mosquito) hypothetical protein</fullName>
    </submittedName>
</protein>
<organism evidence="2">
    <name type="scientific">Culex pipiens</name>
    <name type="common">House mosquito</name>
    <dbReference type="NCBI Taxonomy" id="7175"/>
    <lineage>
        <taxon>Eukaryota</taxon>
        <taxon>Metazoa</taxon>
        <taxon>Ecdysozoa</taxon>
        <taxon>Arthropoda</taxon>
        <taxon>Hexapoda</taxon>
        <taxon>Insecta</taxon>
        <taxon>Pterygota</taxon>
        <taxon>Neoptera</taxon>
        <taxon>Endopterygota</taxon>
        <taxon>Diptera</taxon>
        <taxon>Nematocera</taxon>
        <taxon>Culicoidea</taxon>
        <taxon>Culicidae</taxon>
        <taxon>Culicinae</taxon>
        <taxon>Culicini</taxon>
        <taxon>Culex</taxon>
        <taxon>Culex</taxon>
    </lineage>
</organism>
<dbReference type="EMBL" id="HBUE01209414">
    <property type="protein sequence ID" value="CAG6533658.1"/>
    <property type="molecule type" value="Transcribed_RNA"/>
</dbReference>
<sequence length="100" mass="11299">MLTFLIVLLKIVGVAVRLYRSGKRRFPMQHTGRTCSKKTILAVNISEAIVVKLPKNITMKRKVCRILNGSTLFVSIFSSPKLGLNKRSGCLKPQEWLVQE</sequence>
<name>A0A8D8BPV5_CULPI</name>
<dbReference type="EMBL" id="HBUE01085655">
    <property type="protein sequence ID" value="CAG6479557.1"/>
    <property type="molecule type" value="Transcribed_RNA"/>
</dbReference>
<feature type="chain" id="PRO_5036260447" evidence="1">
    <location>
        <begin position="18"/>
        <end position="100"/>
    </location>
</feature>
<proteinExistence type="predicted"/>
<dbReference type="AlphaFoldDB" id="A0A8D8BPV5"/>
<evidence type="ECO:0000313" key="2">
    <source>
        <dbReference type="EMBL" id="CAG6479558.1"/>
    </source>
</evidence>
<accession>A0A8D8BPV5</accession>